<keyword evidence="3" id="KW-0964">Secreted</keyword>
<dbReference type="EC" id="5.3.3.12" evidence="7"/>
<dbReference type="InterPro" id="IPR001398">
    <property type="entry name" value="Macrophage_inhib_fac"/>
</dbReference>
<dbReference type="EC" id="5.3.2.1" evidence="8"/>
<dbReference type="GO" id="GO:0005125">
    <property type="term" value="F:cytokine activity"/>
    <property type="evidence" value="ECO:0007669"/>
    <property type="project" value="UniProtKB-KW"/>
</dbReference>
<dbReference type="PANTHER" id="PTHR11954">
    <property type="entry name" value="D-DOPACHROME DECARBOXYLASE"/>
    <property type="match status" value="1"/>
</dbReference>
<evidence type="ECO:0000256" key="3">
    <source>
        <dbReference type="ARBA" id="ARBA00022525"/>
    </source>
</evidence>
<protein>
    <recommendedName>
        <fullName evidence="11">L-dopachrome isomerase</fullName>
        <ecNumber evidence="8">5.3.2.1</ecNumber>
        <ecNumber evidence="7">5.3.3.12</ecNumber>
    </recommendedName>
    <alternativeName>
        <fullName evidence="9">L-dopachrome tautomerase</fullName>
    </alternativeName>
    <alternativeName>
        <fullName evidence="10">Phenylpyruvate tautomerase</fullName>
    </alternativeName>
</protein>
<sequence length="112" mass="12199">MPYLEINTNTTIDNCSAIAEQASKLAADILGKPESYVMVKVSPEQTLLFAGSDAPAAHIKLKSLGLPESNTAEFSEKLCSFLSGQLGIGGSRVYIEFSNPERHMWGWDSKTF</sequence>
<gene>
    <name evidence="12" type="ORF">MNBD_GAMMA05-1636</name>
</gene>
<evidence type="ECO:0000256" key="5">
    <source>
        <dbReference type="ARBA" id="ARBA00036735"/>
    </source>
</evidence>
<organism evidence="12">
    <name type="scientific">hydrothermal vent metagenome</name>
    <dbReference type="NCBI Taxonomy" id="652676"/>
    <lineage>
        <taxon>unclassified sequences</taxon>
        <taxon>metagenomes</taxon>
        <taxon>ecological metagenomes</taxon>
    </lineage>
</organism>
<accession>A0A3B0WTM5</accession>
<proteinExistence type="predicted"/>
<comment type="subcellular location">
    <subcellularLocation>
        <location evidence="1">Secreted</location>
    </subcellularLocation>
</comment>
<evidence type="ECO:0000313" key="12">
    <source>
        <dbReference type="EMBL" id="VAW54007.1"/>
    </source>
</evidence>
<evidence type="ECO:0000256" key="1">
    <source>
        <dbReference type="ARBA" id="ARBA00004613"/>
    </source>
</evidence>
<evidence type="ECO:0000256" key="6">
    <source>
        <dbReference type="ARBA" id="ARBA00036823"/>
    </source>
</evidence>
<name>A0A3B0WTM5_9ZZZZ</name>
<comment type="catalytic activity">
    <reaction evidence="6">
        <text>L-dopachrome = 5,6-dihydroxyindole-2-carboxylate</text>
        <dbReference type="Rhea" id="RHEA:13041"/>
        <dbReference type="ChEBI" id="CHEBI:16875"/>
        <dbReference type="ChEBI" id="CHEBI:57509"/>
        <dbReference type="EC" id="5.3.3.12"/>
    </reaction>
</comment>
<dbReference type="InterPro" id="IPR014347">
    <property type="entry name" value="Tautomerase/MIF_sf"/>
</dbReference>
<dbReference type="SUPFAM" id="SSF55331">
    <property type="entry name" value="Tautomerase/MIF"/>
    <property type="match status" value="1"/>
</dbReference>
<dbReference type="EMBL" id="UOFE01000036">
    <property type="protein sequence ID" value="VAW54007.1"/>
    <property type="molecule type" value="Genomic_DNA"/>
</dbReference>
<dbReference type="Pfam" id="PF01187">
    <property type="entry name" value="MIF"/>
    <property type="match status" value="1"/>
</dbReference>
<evidence type="ECO:0000256" key="10">
    <source>
        <dbReference type="ARBA" id="ARBA00041912"/>
    </source>
</evidence>
<dbReference type="AlphaFoldDB" id="A0A3B0WTM5"/>
<dbReference type="GO" id="GO:0005615">
    <property type="term" value="C:extracellular space"/>
    <property type="evidence" value="ECO:0007669"/>
    <property type="project" value="UniProtKB-KW"/>
</dbReference>
<keyword evidence="4" id="KW-0413">Isomerase</keyword>
<dbReference type="GO" id="GO:0004167">
    <property type="term" value="F:dopachrome isomerase activity"/>
    <property type="evidence" value="ECO:0007669"/>
    <property type="project" value="UniProtKB-EC"/>
</dbReference>
<evidence type="ECO:0000256" key="7">
    <source>
        <dbReference type="ARBA" id="ARBA00038932"/>
    </source>
</evidence>
<dbReference type="Gene3D" id="3.30.429.10">
    <property type="entry name" value="Macrophage Migration Inhibitory Factor"/>
    <property type="match status" value="1"/>
</dbReference>
<evidence type="ECO:0000256" key="4">
    <source>
        <dbReference type="ARBA" id="ARBA00023235"/>
    </source>
</evidence>
<reference evidence="12" key="1">
    <citation type="submission" date="2018-06" db="EMBL/GenBank/DDBJ databases">
        <authorList>
            <person name="Zhirakovskaya E."/>
        </authorList>
    </citation>
    <scope>NUCLEOTIDE SEQUENCE</scope>
</reference>
<evidence type="ECO:0000256" key="9">
    <source>
        <dbReference type="ARBA" id="ARBA00041631"/>
    </source>
</evidence>
<evidence type="ECO:0000256" key="2">
    <source>
        <dbReference type="ARBA" id="ARBA00022514"/>
    </source>
</evidence>
<evidence type="ECO:0000256" key="8">
    <source>
        <dbReference type="ARBA" id="ARBA00039086"/>
    </source>
</evidence>
<keyword evidence="2" id="KW-0202">Cytokine</keyword>
<dbReference type="PANTHER" id="PTHR11954:SF6">
    <property type="entry name" value="MACROPHAGE MIGRATION INHIBITORY FACTOR"/>
    <property type="match status" value="1"/>
</dbReference>
<comment type="catalytic activity">
    <reaction evidence="5">
        <text>3-phenylpyruvate = enol-phenylpyruvate</text>
        <dbReference type="Rhea" id="RHEA:17097"/>
        <dbReference type="ChEBI" id="CHEBI:16815"/>
        <dbReference type="ChEBI" id="CHEBI:18005"/>
        <dbReference type="EC" id="5.3.2.1"/>
    </reaction>
</comment>
<dbReference type="GO" id="GO:0050178">
    <property type="term" value="F:phenylpyruvate tautomerase activity"/>
    <property type="evidence" value="ECO:0007669"/>
    <property type="project" value="UniProtKB-EC"/>
</dbReference>
<evidence type="ECO:0000256" key="11">
    <source>
        <dbReference type="ARBA" id="ARBA00042730"/>
    </source>
</evidence>